<dbReference type="OrthoDB" id="277311at2759"/>
<name>A0A7G2CGL9_9TRYP</name>
<reference evidence="2 3" key="1">
    <citation type="submission" date="2020-08" db="EMBL/GenBank/DDBJ databases">
        <authorList>
            <person name="Newling K."/>
            <person name="Davey J."/>
            <person name="Forrester S."/>
        </authorList>
    </citation>
    <scope>NUCLEOTIDE SEQUENCE [LARGE SCALE GENOMIC DNA]</scope>
    <source>
        <strain evidence="3">Crithidia deanei Carvalho (ATCC PRA-265)</strain>
    </source>
</reference>
<keyword evidence="3" id="KW-1185">Reference proteome</keyword>
<accession>A0A7G2CGL9</accession>
<evidence type="ECO:0000313" key="2">
    <source>
        <dbReference type="EMBL" id="CAD2218649.1"/>
    </source>
</evidence>
<dbReference type="AlphaFoldDB" id="A0A7G2CGL9"/>
<dbReference type="EMBL" id="LR877155">
    <property type="protein sequence ID" value="CAD2218649.1"/>
    <property type="molecule type" value="Genomic_DNA"/>
</dbReference>
<dbReference type="Proteomes" id="UP000515908">
    <property type="component" value="Chromosome 11"/>
</dbReference>
<proteinExistence type="predicted"/>
<organism evidence="2 3">
    <name type="scientific">Angomonas deanei</name>
    <dbReference type="NCBI Taxonomy" id="59799"/>
    <lineage>
        <taxon>Eukaryota</taxon>
        <taxon>Discoba</taxon>
        <taxon>Euglenozoa</taxon>
        <taxon>Kinetoplastea</taxon>
        <taxon>Metakinetoplastina</taxon>
        <taxon>Trypanosomatida</taxon>
        <taxon>Trypanosomatidae</taxon>
        <taxon>Strigomonadinae</taxon>
        <taxon>Angomonas</taxon>
    </lineage>
</organism>
<keyword evidence="1" id="KW-0175">Coiled coil</keyword>
<protein>
    <submittedName>
        <fullName evidence="2">Uncharacterized protein</fullName>
    </submittedName>
</protein>
<feature type="coiled-coil region" evidence="1">
    <location>
        <begin position="1"/>
        <end position="35"/>
    </location>
</feature>
<evidence type="ECO:0000313" key="3">
    <source>
        <dbReference type="Proteomes" id="UP000515908"/>
    </source>
</evidence>
<sequence>MSSTAAKREALQVELQILRDQRQREAEEFDKLEREGNLGADEIAEIAARGAQSEEPTSLTVNEVEVKKGDYVSTVDDAGVLNKAEKGFLVSDPVKKIYLGEKGEVIRVFESFQGEKCIGIALR</sequence>
<dbReference type="VEuPathDB" id="TriTrypDB:ADEAN_000614000"/>
<gene>
    <name evidence="2" type="ORF">ADEAN_000614000</name>
</gene>
<evidence type="ECO:0000256" key="1">
    <source>
        <dbReference type="SAM" id="Coils"/>
    </source>
</evidence>